<accession>X1CNW0</accession>
<protein>
    <submittedName>
        <fullName evidence="1">Uncharacterized protein</fullName>
    </submittedName>
</protein>
<proteinExistence type="predicted"/>
<organism evidence="1">
    <name type="scientific">marine sediment metagenome</name>
    <dbReference type="NCBI Taxonomy" id="412755"/>
    <lineage>
        <taxon>unclassified sequences</taxon>
        <taxon>metagenomes</taxon>
        <taxon>ecological metagenomes</taxon>
    </lineage>
</organism>
<dbReference type="EMBL" id="BART01029668">
    <property type="protein sequence ID" value="GAH09447.1"/>
    <property type="molecule type" value="Genomic_DNA"/>
</dbReference>
<dbReference type="AlphaFoldDB" id="X1CNW0"/>
<sequence length="62" mass="6905">MKEYTHVDIASMKQDSCPHSDAVPDEPCPDCGLEFQPQEEFDNIFNTFIEGQVPSKIGGSDE</sequence>
<gene>
    <name evidence="1" type="ORF">S01H4_52004</name>
</gene>
<name>X1CNW0_9ZZZZ</name>
<comment type="caution">
    <text evidence="1">The sequence shown here is derived from an EMBL/GenBank/DDBJ whole genome shotgun (WGS) entry which is preliminary data.</text>
</comment>
<evidence type="ECO:0000313" key="1">
    <source>
        <dbReference type="EMBL" id="GAH09447.1"/>
    </source>
</evidence>
<reference evidence="1" key="1">
    <citation type="journal article" date="2014" name="Front. Microbiol.">
        <title>High frequency of phylogenetically diverse reductive dehalogenase-homologous genes in deep subseafloor sedimentary metagenomes.</title>
        <authorList>
            <person name="Kawai M."/>
            <person name="Futagami T."/>
            <person name="Toyoda A."/>
            <person name="Takaki Y."/>
            <person name="Nishi S."/>
            <person name="Hori S."/>
            <person name="Arai W."/>
            <person name="Tsubouchi T."/>
            <person name="Morono Y."/>
            <person name="Uchiyama I."/>
            <person name="Ito T."/>
            <person name="Fujiyama A."/>
            <person name="Inagaki F."/>
            <person name="Takami H."/>
        </authorList>
    </citation>
    <scope>NUCLEOTIDE SEQUENCE</scope>
    <source>
        <strain evidence="1">Expedition CK06-06</strain>
    </source>
</reference>